<dbReference type="eggNOG" id="KOG1420">
    <property type="taxonomic scope" value="Eukaryota"/>
</dbReference>
<dbReference type="GO" id="GO:0016020">
    <property type="term" value="C:membrane"/>
    <property type="evidence" value="ECO:0007669"/>
    <property type="project" value="UniProtKB-SubCell"/>
</dbReference>
<evidence type="ECO:0000256" key="3">
    <source>
        <dbReference type="ARBA" id="ARBA00022538"/>
    </source>
</evidence>
<organism evidence="16">
    <name type="scientific">Aphanomyces invadans</name>
    <dbReference type="NCBI Taxonomy" id="157072"/>
    <lineage>
        <taxon>Eukaryota</taxon>
        <taxon>Sar</taxon>
        <taxon>Stramenopiles</taxon>
        <taxon>Oomycota</taxon>
        <taxon>Saprolegniomycetes</taxon>
        <taxon>Saprolegniales</taxon>
        <taxon>Verrucalvaceae</taxon>
        <taxon>Aphanomyces</taxon>
    </lineage>
</organism>
<keyword evidence="2" id="KW-0813">Transport</keyword>
<evidence type="ECO:0000256" key="7">
    <source>
        <dbReference type="ARBA" id="ARBA00022989"/>
    </source>
</evidence>
<evidence type="ECO:0000256" key="4">
    <source>
        <dbReference type="ARBA" id="ARBA00022692"/>
    </source>
</evidence>
<evidence type="ECO:0008006" key="17">
    <source>
        <dbReference type="Google" id="ProtNLM"/>
    </source>
</evidence>
<keyword evidence="10" id="KW-0407">Ion channel</keyword>
<keyword evidence="3" id="KW-0633">Potassium transport</keyword>
<evidence type="ECO:0000256" key="6">
    <source>
        <dbReference type="ARBA" id="ARBA00022958"/>
    </source>
</evidence>
<evidence type="ECO:0000256" key="8">
    <source>
        <dbReference type="ARBA" id="ARBA00023065"/>
    </source>
</evidence>
<keyword evidence="6" id="KW-0630">Potassium</keyword>
<dbReference type="InterPro" id="IPR013099">
    <property type="entry name" value="K_chnl_dom"/>
</dbReference>
<gene>
    <name evidence="16" type="ORF">H310_09183</name>
</gene>
<keyword evidence="5" id="KW-0631">Potassium channel</keyword>
<evidence type="ECO:0000256" key="10">
    <source>
        <dbReference type="ARBA" id="ARBA00023303"/>
    </source>
</evidence>
<dbReference type="Gene3D" id="3.40.50.720">
    <property type="entry name" value="NAD(P)-binding Rossmann-like Domain"/>
    <property type="match status" value="2"/>
</dbReference>
<reference evidence="16" key="1">
    <citation type="submission" date="2013-12" db="EMBL/GenBank/DDBJ databases">
        <title>The Genome Sequence of Aphanomyces invadans NJM9701.</title>
        <authorList>
            <consortium name="The Broad Institute Genomics Platform"/>
            <person name="Russ C."/>
            <person name="Tyler B."/>
            <person name="van West P."/>
            <person name="Dieguez-Uribeondo J."/>
            <person name="Young S.K."/>
            <person name="Zeng Q."/>
            <person name="Gargeya S."/>
            <person name="Fitzgerald M."/>
            <person name="Abouelleil A."/>
            <person name="Alvarado L."/>
            <person name="Chapman S.B."/>
            <person name="Gainer-Dewar J."/>
            <person name="Goldberg J."/>
            <person name="Griggs A."/>
            <person name="Gujja S."/>
            <person name="Hansen M."/>
            <person name="Howarth C."/>
            <person name="Imamovic A."/>
            <person name="Ireland A."/>
            <person name="Larimer J."/>
            <person name="McCowan C."/>
            <person name="Murphy C."/>
            <person name="Pearson M."/>
            <person name="Poon T.W."/>
            <person name="Priest M."/>
            <person name="Roberts A."/>
            <person name="Saif S."/>
            <person name="Shea T."/>
            <person name="Sykes S."/>
            <person name="Wortman J."/>
            <person name="Nusbaum C."/>
            <person name="Birren B."/>
        </authorList>
    </citation>
    <scope>NUCLEOTIDE SEQUENCE [LARGE SCALE GENOMIC DNA]</scope>
    <source>
        <strain evidence="16">NJM9701</strain>
    </source>
</reference>
<dbReference type="Pfam" id="PF22614">
    <property type="entry name" value="Slo-like_RCK"/>
    <property type="match status" value="2"/>
</dbReference>
<dbReference type="AlphaFoldDB" id="A0A024TUK3"/>
<dbReference type="GeneID" id="20086233"/>
<comment type="catalytic activity">
    <reaction evidence="11">
        <text>K(+)(in) = K(+)(out)</text>
        <dbReference type="Rhea" id="RHEA:29463"/>
        <dbReference type="ChEBI" id="CHEBI:29103"/>
    </reaction>
</comment>
<evidence type="ECO:0000256" key="11">
    <source>
        <dbReference type="ARBA" id="ARBA00034430"/>
    </source>
</evidence>
<dbReference type="InterPro" id="IPR003148">
    <property type="entry name" value="RCK_N"/>
</dbReference>
<dbReference type="Pfam" id="PF03493">
    <property type="entry name" value="BK_channel_a"/>
    <property type="match status" value="1"/>
</dbReference>
<feature type="domain" description="RCK N-terminal" evidence="15">
    <location>
        <begin position="806"/>
        <end position="923"/>
    </location>
</feature>
<feature type="domain" description="Potassium channel" evidence="14">
    <location>
        <begin position="271"/>
        <end position="339"/>
    </location>
</feature>
<accession>A0A024TUK3</accession>
<dbReference type="PANTHER" id="PTHR10027">
    <property type="entry name" value="CALCIUM-ACTIVATED POTASSIUM CHANNEL ALPHA CHAIN"/>
    <property type="match status" value="1"/>
</dbReference>
<keyword evidence="4 12" id="KW-0812">Transmembrane</keyword>
<dbReference type="Pfam" id="PF07885">
    <property type="entry name" value="Ion_trans_2"/>
    <property type="match status" value="1"/>
</dbReference>
<dbReference type="VEuPathDB" id="FungiDB:H310_09183"/>
<feature type="domain" description="RCK N-terminal" evidence="15">
    <location>
        <begin position="357"/>
        <end position="474"/>
    </location>
</feature>
<dbReference type="EMBL" id="KI913971">
    <property type="protein sequence ID" value="ETV97845.1"/>
    <property type="molecule type" value="Genomic_DNA"/>
</dbReference>
<evidence type="ECO:0000256" key="1">
    <source>
        <dbReference type="ARBA" id="ARBA00004141"/>
    </source>
</evidence>
<dbReference type="RefSeq" id="XP_008873406.1">
    <property type="nucleotide sequence ID" value="XM_008875184.1"/>
</dbReference>
<name>A0A024TUK3_9STRA</name>
<evidence type="ECO:0000259" key="15">
    <source>
        <dbReference type="Pfam" id="PF22614"/>
    </source>
</evidence>
<evidence type="ECO:0000256" key="5">
    <source>
        <dbReference type="ARBA" id="ARBA00022826"/>
    </source>
</evidence>
<comment type="subcellular location">
    <subcellularLocation>
        <location evidence="1">Membrane</location>
        <topology evidence="1">Multi-pass membrane protein</topology>
    </subcellularLocation>
</comment>
<dbReference type="InterPro" id="IPR047871">
    <property type="entry name" value="K_chnl_Slo-like"/>
</dbReference>
<evidence type="ECO:0000256" key="12">
    <source>
        <dbReference type="SAM" id="Phobius"/>
    </source>
</evidence>
<dbReference type="InterPro" id="IPR003929">
    <property type="entry name" value="K_chnl_BK_asu"/>
</dbReference>
<feature type="transmembrane region" description="Helical" evidence="12">
    <location>
        <begin position="316"/>
        <end position="337"/>
    </location>
</feature>
<feature type="transmembrane region" description="Helical" evidence="12">
    <location>
        <begin position="100"/>
        <end position="122"/>
    </location>
</feature>
<feature type="domain" description="Calcium-activated potassium channel BK alpha subunit" evidence="13">
    <location>
        <begin position="502"/>
        <end position="617"/>
    </location>
</feature>
<keyword evidence="9 12" id="KW-0472">Membrane</keyword>
<dbReference type="SUPFAM" id="SSF81324">
    <property type="entry name" value="Voltage-gated potassium channels"/>
    <property type="match status" value="1"/>
</dbReference>
<proteinExistence type="predicted"/>
<feature type="transmembrane region" description="Helical" evidence="12">
    <location>
        <begin position="134"/>
        <end position="154"/>
    </location>
</feature>
<evidence type="ECO:0000259" key="13">
    <source>
        <dbReference type="Pfam" id="PF03493"/>
    </source>
</evidence>
<keyword evidence="7 12" id="KW-1133">Transmembrane helix</keyword>
<dbReference type="PANTHER" id="PTHR10027:SF10">
    <property type="entry name" value="SLOWPOKE 2, ISOFORM D"/>
    <property type="match status" value="1"/>
</dbReference>
<sequence length="1152" mass="128195">MGYICVVPQFVENSKKLNSSEVLSDKATFDTITKTENYLPCFHDAAFVQQQLYVSLIIWASFVVFSILWVVASNQQNRTLKNDEVGFSLALRQWARKDRIAIIINRPLQMFSSLGIFVILVNRCNYLSVDVAEYYIGLVLYLAAFVDTLVRFCAAKQKISYAFSPYTILDIFSLASYFCVGFAPSLMINGKEARTWLDFSIMRSIFIYRSFMEMDSHFDTSTRGIMLFRQAVRCFLLLAWAASVMFFVEMTGELDSFFDNGFAHLYSCSNGTISRSNDGTCGSETWSMMFALYFTVVTLGTVGYGDNAAHYLPSRLLVMVFILAGIILFSMEIQNLVNLYQLRKIGNPPYKPKSRTTQHVVIMGNPTYPQLSATLRELFHPDHFQGVDRKFLHAVVLGDYSSNYVQGLVHRLESDPKFASTVTFVAGDPTEDVDLDRVRLKEAIGAFFLPDKLASDAVREDARNIMHILSVKQYAGYDFPCWAIALRNDNIRHMLSAGVDRDSIVCEETMKMGVMARSCACPGYATFLSNLSSCLSLNRPKMNSHNAPFNLRSKAVHTGDLASTPSTAAQPWMDHYLAGASREFYVVSLSKEFADMTFRDVAKQIFARSKGAAVLIAVEVVVEDPTGQDALAEFSTVPRIHGVRVVLNPGHAMRLKEGSSVYVIADDLASVQAFHITDEEMDDENSNADHSPRLSTRAQYSSLHMPLLPAGVISSSTTTQASVKAAPPPLRYRALLSGESVHLDSTLDRVMTSIRLPTRRPDLVLDPRRASMMELFSSLRGGAGSYMHDKPRELTPPPMSVLEDPRHIVVCSFLGEESLAALQWFITPLRGVYSLNMPPITILDASPPTGDWVSVLTKFSDVYYVCGSPLVYQELQRAGAKSAHSVLVLAKKSKNGATRTDGAGPMEATLMDADAIFTTMLVDLKMNPSRMFTLTELTDESNSKLLNKRFVIEPAHEQHDDGSGSIDKLHSMWDIALSASSGVHNGSNASSTPSIYSMPLYMSGRLMHPQFCENLLVQSYYDPSIHRILRQLVGGPRSTGIICAVPLPRNYHHGSVEYGMLFHAYADRHFPGILLGVYRKPPATLSSTDGLPVVLTCPVDSLTMEDGDVLYVLYGWNVLEDAAKAIQAAFRANRRRRPQTRAPLSRRRTTIL</sequence>
<evidence type="ECO:0000313" key="16">
    <source>
        <dbReference type="EMBL" id="ETV97845.1"/>
    </source>
</evidence>
<feature type="transmembrane region" description="Helical" evidence="12">
    <location>
        <begin position="286"/>
        <end position="304"/>
    </location>
</feature>
<dbReference type="OrthoDB" id="10035564at2759"/>
<dbReference type="GO" id="GO:0005267">
    <property type="term" value="F:potassium channel activity"/>
    <property type="evidence" value="ECO:0007669"/>
    <property type="project" value="UniProtKB-KW"/>
</dbReference>
<keyword evidence="8" id="KW-0406">Ion transport</keyword>
<evidence type="ECO:0000259" key="14">
    <source>
        <dbReference type="Pfam" id="PF07885"/>
    </source>
</evidence>
<evidence type="ECO:0000256" key="9">
    <source>
        <dbReference type="ARBA" id="ARBA00023136"/>
    </source>
</evidence>
<feature type="transmembrane region" description="Helical" evidence="12">
    <location>
        <begin position="52"/>
        <end position="72"/>
    </location>
</feature>
<dbReference type="Gene3D" id="1.10.287.70">
    <property type="match status" value="1"/>
</dbReference>
<evidence type="ECO:0000256" key="2">
    <source>
        <dbReference type="ARBA" id="ARBA00022448"/>
    </source>
</evidence>
<feature type="transmembrane region" description="Helical" evidence="12">
    <location>
        <begin position="231"/>
        <end position="248"/>
    </location>
</feature>
<protein>
    <recommendedName>
        <fullName evidence="17">Potassium channel domain-containing protein</fullName>
    </recommendedName>
</protein>